<feature type="region of interest" description="Disordered" evidence="12">
    <location>
        <begin position="752"/>
        <end position="780"/>
    </location>
</feature>
<evidence type="ECO:0000256" key="3">
    <source>
        <dbReference type="ARBA" id="ARBA00022676"/>
    </source>
</evidence>
<organism evidence="17">
    <name type="scientific">freshwater metagenome</name>
    <dbReference type="NCBI Taxonomy" id="449393"/>
    <lineage>
        <taxon>unclassified sequences</taxon>
        <taxon>metagenomes</taxon>
        <taxon>ecological metagenomes</taxon>
    </lineage>
</organism>
<reference evidence="17" key="1">
    <citation type="submission" date="2020-05" db="EMBL/GenBank/DDBJ databases">
        <authorList>
            <person name="Chiriac C."/>
            <person name="Salcher M."/>
            <person name="Ghai R."/>
            <person name="Kavagutti S V."/>
        </authorList>
    </citation>
    <scope>NUCLEOTIDE SEQUENCE</scope>
</reference>
<keyword evidence="1" id="KW-0121">Carboxypeptidase</keyword>
<dbReference type="InterPro" id="IPR012338">
    <property type="entry name" value="Beta-lactam/transpept-like"/>
</dbReference>
<keyword evidence="3" id="KW-0328">Glycosyltransferase</keyword>
<feature type="transmembrane region" description="Helical" evidence="13">
    <location>
        <begin position="20"/>
        <end position="44"/>
    </location>
</feature>
<name>A0A6J6KIF3_9ZZZZ</name>
<sequence length="780" mass="82561">MENNLGGTGLDRFGLLTRMVTFVALAGVVAALVVLPVIGGLGLATRNSAQAFSSLPSDLTEVPLPQQNTIVDSNGDILAVLFAQNRIEVPLEEISPIMQQAVIAIEDQRFLNHAGIDFKGTLRAAISTGAGGQVQGGSTITQQYVKQILLTAATSKEEQEAATSVSINRKLREARYAIALENKLSKKEILEGYLNIAYFGAGSYGVEIAARRYYSTNADKLTLSQAATLAGLVQNPSRFDPTQFPERAQNRRDDVLNAMVNTGYITQEQADAAKAISVESDLDPAELPNGCTSSIAPFFCDYVLTVLRNDPVFGDTPEDRARLLDIGGLTITTTLDRKAQVSSQTAVEERIPFDDPSGKAASITMIRPGTGEITAMAQNRRWGRSGVGYTTVNYGAPVSANGSVGFQAGSTFKAFTIAAAFKQGWDPFKVINSPEKKKFEEFVECGTGDKFAPYEVQNSTASGAFDILSGTAYSVNTYFVGLEEQLGLCDPPDIAKAAGVKQGNGEDFEKYPCFTLGCFDVTTLDMAVGMATFAAHGIRCNAIAITEVKDRYGKNLNVPSADCERTIDLQVADSTTAVLAGVIDGPVKGRTGQAMDLGRPAAGKTGTTDSSAAVWFVGYTPDMAAAVWVGDPRGGQKYPMKGVTINGRYYSQVFGSTMPGPIWRDSLIGALEGTPETAWDLNTLNGVNAGGHGNEITATKDKCAGLEEEELVACKTKSALKKYAAELAAGTYVLDPLTGQIVDPLTGQVIAETKTAEPSTTPAASPSSSPSPSSTSTKTP</sequence>
<feature type="domain" description="Penicillin-binding protein transpeptidase" evidence="14">
    <location>
        <begin position="362"/>
        <end position="628"/>
    </location>
</feature>
<dbReference type="GO" id="GO:0030288">
    <property type="term" value="C:outer membrane-bounded periplasmic space"/>
    <property type="evidence" value="ECO:0007669"/>
    <property type="project" value="TreeGrafter"/>
</dbReference>
<evidence type="ECO:0000256" key="12">
    <source>
        <dbReference type="SAM" id="MobiDB-lite"/>
    </source>
</evidence>
<keyword evidence="5" id="KW-0378">Hydrolase</keyword>
<dbReference type="Gene3D" id="3.40.710.10">
    <property type="entry name" value="DD-peptidase/beta-lactamase superfamily"/>
    <property type="match status" value="1"/>
</dbReference>
<proteinExistence type="predicted"/>
<dbReference type="GO" id="GO:0008955">
    <property type="term" value="F:peptidoglycan glycosyltransferase activity"/>
    <property type="evidence" value="ECO:0007669"/>
    <property type="project" value="UniProtKB-EC"/>
</dbReference>
<evidence type="ECO:0000313" key="16">
    <source>
        <dbReference type="EMBL" id="CAB4647807.1"/>
    </source>
</evidence>
<protein>
    <recommendedName>
        <fullName evidence="10">peptidoglycan glycosyltransferase</fullName>
        <ecNumber evidence="10">2.4.99.28</ecNumber>
    </recommendedName>
</protein>
<dbReference type="InterPro" id="IPR023346">
    <property type="entry name" value="Lysozyme-like_dom_sf"/>
</dbReference>
<evidence type="ECO:0000256" key="4">
    <source>
        <dbReference type="ARBA" id="ARBA00022679"/>
    </source>
</evidence>
<dbReference type="Pfam" id="PF00912">
    <property type="entry name" value="Transgly"/>
    <property type="match status" value="1"/>
</dbReference>
<keyword evidence="13" id="KW-1133">Transmembrane helix</keyword>
<evidence type="ECO:0000256" key="7">
    <source>
        <dbReference type="ARBA" id="ARBA00022984"/>
    </source>
</evidence>
<dbReference type="SUPFAM" id="SSF53955">
    <property type="entry name" value="Lysozyme-like"/>
    <property type="match status" value="1"/>
</dbReference>
<keyword evidence="13" id="KW-0472">Membrane</keyword>
<dbReference type="GO" id="GO:0009252">
    <property type="term" value="P:peptidoglycan biosynthetic process"/>
    <property type="evidence" value="ECO:0007669"/>
    <property type="project" value="UniProtKB-KW"/>
</dbReference>
<evidence type="ECO:0000256" key="6">
    <source>
        <dbReference type="ARBA" id="ARBA00022960"/>
    </source>
</evidence>
<keyword evidence="2" id="KW-0645">Protease</keyword>
<keyword evidence="13" id="KW-0812">Transmembrane</keyword>
<feature type="domain" description="Glycosyl transferase family 51" evidence="15">
    <location>
        <begin position="77"/>
        <end position="259"/>
    </location>
</feature>
<dbReference type="GO" id="GO:0071555">
    <property type="term" value="P:cell wall organization"/>
    <property type="evidence" value="ECO:0007669"/>
    <property type="project" value="UniProtKB-KW"/>
</dbReference>
<dbReference type="EMBL" id="CAEZWD010000043">
    <property type="protein sequence ID" value="CAB4647807.1"/>
    <property type="molecule type" value="Genomic_DNA"/>
</dbReference>
<evidence type="ECO:0000313" key="17">
    <source>
        <dbReference type="EMBL" id="CAB4649600.1"/>
    </source>
</evidence>
<evidence type="ECO:0000256" key="1">
    <source>
        <dbReference type="ARBA" id="ARBA00022645"/>
    </source>
</evidence>
<dbReference type="InterPro" id="IPR001460">
    <property type="entry name" value="PCN-bd_Tpept"/>
</dbReference>
<evidence type="ECO:0000256" key="10">
    <source>
        <dbReference type="ARBA" id="ARBA00044770"/>
    </source>
</evidence>
<comment type="catalytic activity">
    <reaction evidence="11">
        <text>[GlcNAc-(1-&gt;4)-Mur2Ac(oyl-L-Ala-gamma-D-Glu-L-Lys-D-Ala-D-Ala)](n)-di-trans,octa-cis-undecaprenyl diphosphate + beta-D-GlcNAc-(1-&gt;4)-Mur2Ac(oyl-L-Ala-gamma-D-Glu-L-Lys-D-Ala-D-Ala)-di-trans,octa-cis-undecaprenyl diphosphate = [GlcNAc-(1-&gt;4)-Mur2Ac(oyl-L-Ala-gamma-D-Glu-L-Lys-D-Ala-D-Ala)](n+1)-di-trans,octa-cis-undecaprenyl diphosphate + di-trans,octa-cis-undecaprenyl diphosphate + H(+)</text>
        <dbReference type="Rhea" id="RHEA:23708"/>
        <dbReference type="Rhea" id="RHEA-COMP:9602"/>
        <dbReference type="Rhea" id="RHEA-COMP:9603"/>
        <dbReference type="ChEBI" id="CHEBI:15378"/>
        <dbReference type="ChEBI" id="CHEBI:58405"/>
        <dbReference type="ChEBI" id="CHEBI:60033"/>
        <dbReference type="ChEBI" id="CHEBI:78435"/>
        <dbReference type="EC" id="2.4.99.28"/>
    </reaction>
</comment>
<dbReference type="GO" id="GO:0004180">
    <property type="term" value="F:carboxypeptidase activity"/>
    <property type="evidence" value="ECO:0007669"/>
    <property type="project" value="UniProtKB-KW"/>
</dbReference>
<dbReference type="InterPro" id="IPR050396">
    <property type="entry name" value="Glycosyltr_51/Transpeptidase"/>
</dbReference>
<keyword evidence="7" id="KW-0573">Peptidoglycan synthesis</keyword>
<keyword evidence="6" id="KW-0133">Cell shape</keyword>
<dbReference type="PANTHER" id="PTHR32282:SF33">
    <property type="entry name" value="PEPTIDOGLYCAN GLYCOSYLTRANSFERASE"/>
    <property type="match status" value="1"/>
</dbReference>
<dbReference type="Gene3D" id="1.10.3810.10">
    <property type="entry name" value="Biosynthetic peptidoglycan transglycosylase-like"/>
    <property type="match status" value="1"/>
</dbReference>
<evidence type="ECO:0000259" key="14">
    <source>
        <dbReference type="Pfam" id="PF00905"/>
    </source>
</evidence>
<evidence type="ECO:0000256" key="13">
    <source>
        <dbReference type="SAM" id="Phobius"/>
    </source>
</evidence>
<dbReference type="AlphaFoldDB" id="A0A6J6KIF3"/>
<dbReference type="SUPFAM" id="SSF56601">
    <property type="entry name" value="beta-lactamase/transpeptidase-like"/>
    <property type="match status" value="1"/>
</dbReference>
<gene>
    <name evidence="16" type="ORF">UFOPK2171_00486</name>
    <name evidence="17" type="ORF">UFOPK2237_00423</name>
</gene>
<dbReference type="EMBL" id="CAEZWI010000034">
    <property type="protein sequence ID" value="CAB4649600.1"/>
    <property type="molecule type" value="Genomic_DNA"/>
</dbReference>
<evidence type="ECO:0000256" key="5">
    <source>
        <dbReference type="ARBA" id="ARBA00022801"/>
    </source>
</evidence>
<evidence type="ECO:0000256" key="8">
    <source>
        <dbReference type="ARBA" id="ARBA00023268"/>
    </source>
</evidence>
<dbReference type="GO" id="GO:0006508">
    <property type="term" value="P:proteolysis"/>
    <property type="evidence" value="ECO:0007669"/>
    <property type="project" value="UniProtKB-KW"/>
</dbReference>
<dbReference type="GO" id="GO:0008658">
    <property type="term" value="F:penicillin binding"/>
    <property type="evidence" value="ECO:0007669"/>
    <property type="project" value="InterPro"/>
</dbReference>
<evidence type="ECO:0000256" key="2">
    <source>
        <dbReference type="ARBA" id="ARBA00022670"/>
    </source>
</evidence>
<dbReference type="Pfam" id="PF00905">
    <property type="entry name" value="Transpeptidase"/>
    <property type="match status" value="1"/>
</dbReference>
<evidence type="ECO:0000259" key="15">
    <source>
        <dbReference type="Pfam" id="PF00912"/>
    </source>
</evidence>
<dbReference type="InterPro" id="IPR001264">
    <property type="entry name" value="Glyco_trans_51"/>
</dbReference>
<evidence type="ECO:0000256" key="9">
    <source>
        <dbReference type="ARBA" id="ARBA00023316"/>
    </source>
</evidence>
<evidence type="ECO:0000256" key="11">
    <source>
        <dbReference type="ARBA" id="ARBA00049902"/>
    </source>
</evidence>
<dbReference type="FunFam" id="1.10.3810.10:FF:000001">
    <property type="entry name" value="Penicillin-binding protein 1A"/>
    <property type="match status" value="1"/>
</dbReference>
<keyword evidence="8" id="KW-0511">Multifunctional enzyme</keyword>
<keyword evidence="4" id="KW-0808">Transferase</keyword>
<accession>A0A6J6KIF3</accession>
<dbReference type="InterPro" id="IPR036950">
    <property type="entry name" value="PBP_transglycosylase"/>
</dbReference>
<dbReference type="PANTHER" id="PTHR32282">
    <property type="entry name" value="BINDING PROTEIN TRANSPEPTIDASE, PUTATIVE-RELATED"/>
    <property type="match status" value="1"/>
</dbReference>
<dbReference type="EC" id="2.4.99.28" evidence="10"/>
<dbReference type="GO" id="GO:0008360">
    <property type="term" value="P:regulation of cell shape"/>
    <property type="evidence" value="ECO:0007669"/>
    <property type="project" value="UniProtKB-KW"/>
</dbReference>
<keyword evidence="9" id="KW-0961">Cell wall biogenesis/degradation</keyword>